<dbReference type="PROSITE" id="PS50835">
    <property type="entry name" value="IG_LIKE"/>
    <property type="match status" value="1"/>
</dbReference>
<sequence>MDNGHFGKLLTNPTGKAVLTGLQKIMAAWDNQGQAPVRPSVSLFPPSQEEIKTKGQATLACLVDGFHPGVIQVEWQADGTTISSGVETSKPMKQGDKYVASSYLTLSESDWKSHEKYACKVTHERETIEKVVNRSDCP</sequence>
<name>A0ABQ7T798_PHRPL</name>
<evidence type="ECO:0000313" key="5">
    <source>
        <dbReference type="Proteomes" id="UP000826234"/>
    </source>
</evidence>
<organism evidence="4 5">
    <name type="scientific">Phrynosoma platyrhinos</name>
    <name type="common">Desert horned lizard</name>
    <dbReference type="NCBI Taxonomy" id="52577"/>
    <lineage>
        <taxon>Eukaryota</taxon>
        <taxon>Metazoa</taxon>
        <taxon>Chordata</taxon>
        <taxon>Craniata</taxon>
        <taxon>Vertebrata</taxon>
        <taxon>Euteleostomi</taxon>
        <taxon>Lepidosauria</taxon>
        <taxon>Squamata</taxon>
        <taxon>Bifurcata</taxon>
        <taxon>Unidentata</taxon>
        <taxon>Episquamata</taxon>
        <taxon>Toxicofera</taxon>
        <taxon>Iguania</taxon>
        <taxon>Phrynosomatidae</taxon>
        <taxon>Phrynosomatinae</taxon>
        <taxon>Phrynosoma</taxon>
    </lineage>
</organism>
<dbReference type="CDD" id="cd07699">
    <property type="entry name" value="IgC1_L"/>
    <property type="match status" value="1"/>
</dbReference>
<dbReference type="SUPFAM" id="SSF48726">
    <property type="entry name" value="Immunoglobulin"/>
    <property type="match status" value="1"/>
</dbReference>
<keyword evidence="5" id="KW-1185">Reference proteome</keyword>
<keyword evidence="2" id="KW-0393">Immunoglobulin domain</keyword>
<accession>A0ABQ7T798</accession>
<dbReference type="InterPro" id="IPR050160">
    <property type="entry name" value="MHC/Immunoglobulin"/>
</dbReference>
<dbReference type="PANTHER" id="PTHR19944">
    <property type="entry name" value="MHC CLASS II-RELATED"/>
    <property type="match status" value="1"/>
</dbReference>
<reference evidence="4 5" key="1">
    <citation type="journal article" date="2022" name="Gigascience">
        <title>A chromosome-level genome assembly and annotation of the desert horned lizard, Phrynosoma platyrhinos, provides insight into chromosomal rearrangements among reptiles.</title>
        <authorList>
            <person name="Koochekian N."/>
            <person name="Ascanio A."/>
            <person name="Farleigh K."/>
            <person name="Card D.C."/>
            <person name="Schield D.R."/>
            <person name="Castoe T.A."/>
            <person name="Jezkova T."/>
        </authorList>
    </citation>
    <scope>NUCLEOTIDE SEQUENCE [LARGE SCALE GENOMIC DNA]</scope>
    <source>
        <strain evidence="4">NK-2021</strain>
    </source>
</reference>
<keyword evidence="1" id="KW-1015">Disulfide bond</keyword>
<evidence type="ECO:0000256" key="2">
    <source>
        <dbReference type="ARBA" id="ARBA00023319"/>
    </source>
</evidence>
<dbReference type="InterPro" id="IPR036179">
    <property type="entry name" value="Ig-like_dom_sf"/>
</dbReference>
<dbReference type="InterPro" id="IPR003597">
    <property type="entry name" value="Ig_C1-set"/>
</dbReference>
<protein>
    <recommendedName>
        <fullName evidence="3">Ig-like domain-containing protein</fullName>
    </recommendedName>
</protein>
<dbReference type="InterPro" id="IPR007110">
    <property type="entry name" value="Ig-like_dom"/>
</dbReference>
<dbReference type="SMART" id="SM00407">
    <property type="entry name" value="IGc1"/>
    <property type="match status" value="1"/>
</dbReference>
<evidence type="ECO:0000313" key="4">
    <source>
        <dbReference type="EMBL" id="KAH0625602.1"/>
    </source>
</evidence>
<comment type="caution">
    <text evidence="4">The sequence shown here is derived from an EMBL/GenBank/DDBJ whole genome shotgun (WGS) entry which is preliminary data.</text>
</comment>
<gene>
    <name evidence="4" type="ORF">JD844_015184</name>
</gene>
<evidence type="ECO:0000259" key="3">
    <source>
        <dbReference type="PROSITE" id="PS50835"/>
    </source>
</evidence>
<evidence type="ECO:0000256" key="1">
    <source>
        <dbReference type="ARBA" id="ARBA00023157"/>
    </source>
</evidence>
<dbReference type="InterPro" id="IPR003006">
    <property type="entry name" value="Ig/MHC_CS"/>
</dbReference>
<dbReference type="EMBL" id="JAIPUX010001211">
    <property type="protein sequence ID" value="KAH0625602.1"/>
    <property type="molecule type" value="Genomic_DNA"/>
</dbReference>
<dbReference type="InterPro" id="IPR013783">
    <property type="entry name" value="Ig-like_fold"/>
</dbReference>
<feature type="domain" description="Ig-like" evidence="3">
    <location>
        <begin position="39"/>
        <end position="133"/>
    </location>
</feature>
<dbReference type="Proteomes" id="UP000826234">
    <property type="component" value="Unassembled WGS sequence"/>
</dbReference>
<dbReference type="PROSITE" id="PS00290">
    <property type="entry name" value="IG_MHC"/>
    <property type="match status" value="1"/>
</dbReference>
<dbReference type="Pfam" id="PF07654">
    <property type="entry name" value="C1-set"/>
    <property type="match status" value="1"/>
</dbReference>
<dbReference type="PANTHER" id="PTHR19944:SF98">
    <property type="entry name" value="IG-LIKE DOMAIN-CONTAINING PROTEIN"/>
    <property type="match status" value="1"/>
</dbReference>
<proteinExistence type="predicted"/>
<dbReference type="Gene3D" id="2.60.40.10">
    <property type="entry name" value="Immunoglobulins"/>
    <property type="match status" value="1"/>
</dbReference>